<dbReference type="Proteomes" id="UP001055115">
    <property type="component" value="Unassembled WGS sequence"/>
</dbReference>
<evidence type="ECO:0000313" key="2">
    <source>
        <dbReference type="Proteomes" id="UP001055115"/>
    </source>
</evidence>
<keyword evidence="2" id="KW-1185">Reference proteome</keyword>
<gene>
    <name evidence="1" type="ORF">ColSpa_06033</name>
</gene>
<dbReference type="EMBL" id="BQXU01000014">
    <property type="protein sequence ID" value="GKT45852.1"/>
    <property type="molecule type" value="Genomic_DNA"/>
</dbReference>
<organism evidence="1 2">
    <name type="scientific">Colletotrichum spaethianum</name>
    <dbReference type="NCBI Taxonomy" id="700344"/>
    <lineage>
        <taxon>Eukaryota</taxon>
        <taxon>Fungi</taxon>
        <taxon>Dikarya</taxon>
        <taxon>Ascomycota</taxon>
        <taxon>Pezizomycotina</taxon>
        <taxon>Sordariomycetes</taxon>
        <taxon>Hypocreomycetidae</taxon>
        <taxon>Glomerellales</taxon>
        <taxon>Glomerellaceae</taxon>
        <taxon>Colletotrichum</taxon>
        <taxon>Colletotrichum spaethianum species complex</taxon>
    </lineage>
</organism>
<dbReference type="AlphaFoldDB" id="A0AA37LKB6"/>
<accession>A0AA37LKB6</accession>
<reference evidence="1 2" key="1">
    <citation type="submission" date="2022-03" db="EMBL/GenBank/DDBJ databases">
        <title>Genome data of Colletotrichum spp.</title>
        <authorList>
            <person name="Utami Y.D."/>
            <person name="Hiruma K."/>
        </authorList>
    </citation>
    <scope>NUCLEOTIDE SEQUENCE [LARGE SCALE GENOMIC DNA]</scope>
    <source>
        <strain evidence="1 2">MAFF 239500</strain>
    </source>
</reference>
<proteinExistence type="predicted"/>
<evidence type="ECO:0000313" key="1">
    <source>
        <dbReference type="EMBL" id="GKT45852.1"/>
    </source>
</evidence>
<dbReference type="RefSeq" id="XP_049128202.1">
    <property type="nucleotide sequence ID" value="XM_049272245.1"/>
</dbReference>
<name>A0AA37LKB6_9PEZI</name>
<sequence length="98" mass="11329">MSGFETLGATAAIAQLSELCLKCGQTTVRIIRSYRDAPKEITQLAQKVDQLKFRIGQVQKIGRDLSDLELDDVFPEIHRDIYSNSSKRIIRRFWRFRA</sequence>
<dbReference type="GeneID" id="73326835"/>
<protein>
    <submittedName>
        <fullName evidence="1">Uncharacterized protein</fullName>
    </submittedName>
</protein>
<comment type="caution">
    <text evidence="1">The sequence shown here is derived from an EMBL/GenBank/DDBJ whole genome shotgun (WGS) entry which is preliminary data.</text>
</comment>